<accession>A0ABD4Z9U8</accession>
<dbReference type="EMBL" id="JASNVW010000007">
    <property type="protein sequence ID" value="MDK6029343.1"/>
    <property type="molecule type" value="Genomic_DNA"/>
</dbReference>
<sequence length="48" mass="5404">MGLKVVIDKELFDAIVSGKVKILRNKRLKYGRYRIVRVLVPKGVSSGC</sequence>
<evidence type="ECO:0000313" key="1">
    <source>
        <dbReference type="EMBL" id="MDK6029343.1"/>
    </source>
</evidence>
<reference evidence="1 2" key="1">
    <citation type="submission" date="2023-05" db="EMBL/GenBank/DDBJ databases">
        <title>A new hyperthermophilic archaea 'Ignisphaera cupida' sp. nov. and description of the family 'Ignisphaeraceae' fam. nov.</title>
        <authorList>
            <person name="Podosokorskaya O.A."/>
            <person name="Elcheninov A.G."/>
            <person name="Klukina A."/>
            <person name="Merkel A.Y."/>
        </authorList>
    </citation>
    <scope>NUCLEOTIDE SEQUENCE [LARGE SCALE GENOMIC DNA]</scope>
    <source>
        <strain evidence="1 2">4213-co</strain>
    </source>
</reference>
<proteinExistence type="predicted"/>
<dbReference type="Proteomes" id="UP001529235">
    <property type="component" value="Unassembled WGS sequence"/>
</dbReference>
<dbReference type="RefSeq" id="WP_285274330.1">
    <property type="nucleotide sequence ID" value="NZ_JASNVW010000007.1"/>
</dbReference>
<dbReference type="AlphaFoldDB" id="A0ABD4Z9U8"/>
<evidence type="ECO:0000313" key="2">
    <source>
        <dbReference type="Proteomes" id="UP001529235"/>
    </source>
</evidence>
<keyword evidence="2" id="KW-1185">Reference proteome</keyword>
<name>A0ABD4Z9U8_9CREN</name>
<comment type="caution">
    <text evidence="1">The sequence shown here is derived from an EMBL/GenBank/DDBJ whole genome shotgun (WGS) entry which is preliminary data.</text>
</comment>
<protein>
    <submittedName>
        <fullName evidence="1">Uncharacterized protein</fullName>
    </submittedName>
</protein>
<gene>
    <name evidence="1" type="ORF">QPL79_08205</name>
</gene>
<organism evidence="1 2">
    <name type="scientific">Ignisphaera cupida</name>
    <dbReference type="NCBI Taxonomy" id="3050454"/>
    <lineage>
        <taxon>Archaea</taxon>
        <taxon>Thermoproteota</taxon>
        <taxon>Thermoprotei</taxon>
        <taxon>Desulfurococcales</taxon>
        <taxon>Desulfurococcaceae</taxon>
        <taxon>Ignisphaera</taxon>
    </lineage>
</organism>